<evidence type="ECO:0000313" key="3">
    <source>
        <dbReference type="EMBL" id="TXF89962.1"/>
    </source>
</evidence>
<gene>
    <name evidence="3" type="ORF">FUA23_08375</name>
</gene>
<sequence length="297" mass="32244">MKKLLLSLLAMMTCFTLSAQIELSGGCFSGTIVLTEDAAPINGKPAFAGSGTYDGYFYALIQIYWDPAPYNEWVVVGDGGAFLYVIAEDTTYPPSSSLAAWSHSGDCPSNAALTVGGASALPVNWLSFNGRAVEKKSVLLEWQTSSEDQNAGFSVQRLVGGNDWETIGYVETLGNGYSVNSYEFKDISPRSGENTYRLRQEDLTGYYSFSSIVNIGFYYLAEGLYAYPNPTVQSFTLQGPTEAGDVTLFSTAGQVLQQHLSYTPGSAISVTELPAGTYFVRFQNKETQLTTRISTTK</sequence>
<keyword evidence="1" id="KW-0732">Signal</keyword>
<evidence type="ECO:0000256" key="1">
    <source>
        <dbReference type="SAM" id="SignalP"/>
    </source>
</evidence>
<organism evidence="3 4">
    <name type="scientific">Neolewinella aurantiaca</name>
    <dbReference type="NCBI Taxonomy" id="2602767"/>
    <lineage>
        <taxon>Bacteria</taxon>
        <taxon>Pseudomonadati</taxon>
        <taxon>Bacteroidota</taxon>
        <taxon>Saprospiria</taxon>
        <taxon>Saprospirales</taxon>
        <taxon>Lewinellaceae</taxon>
        <taxon>Neolewinella</taxon>
    </lineage>
</organism>
<dbReference type="OrthoDB" id="1443240at2"/>
<evidence type="ECO:0000259" key="2">
    <source>
        <dbReference type="Pfam" id="PF18962"/>
    </source>
</evidence>
<reference evidence="3 4" key="1">
    <citation type="submission" date="2019-08" db="EMBL/GenBank/DDBJ databases">
        <title>Lewinella sp. strain SSH13 Genome sequencing and assembly.</title>
        <authorList>
            <person name="Kim I."/>
        </authorList>
    </citation>
    <scope>NUCLEOTIDE SEQUENCE [LARGE SCALE GENOMIC DNA]</scope>
    <source>
        <strain evidence="3 4">SSH13</strain>
    </source>
</reference>
<dbReference type="Proteomes" id="UP000321907">
    <property type="component" value="Unassembled WGS sequence"/>
</dbReference>
<dbReference type="AlphaFoldDB" id="A0A5C7FQ96"/>
<dbReference type="EMBL" id="VOXD01000010">
    <property type="protein sequence ID" value="TXF89962.1"/>
    <property type="molecule type" value="Genomic_DNA"/>
</dbReference>
<evidence type="ECO:0000313" key="4">
    <source>
        <dbReference type="Proteomes" id="UP000321907"/>
    </source>
</evidence>
<name>A0A5C7FQ96_9BACT</name>
<protein>
    <submittedName>
        <fullName evidence="3">T9SS type A sorting domain-containing protein</fullName>
    </submittedName>
</protein>
<proteinExistence type="predicted"/>
<accession>A0A5C7FQ96</accession>
<comment type="caution">
    <text evidence="3">The sequence shown here is derived from an EMBL/GenBank/DDBJ whole genome shotgun (WGS) entry which is preliminary data.</text>
</comment>
<feature type="domain" description="Secretion system C-terminal sorting" evidence="2">
    <location>
        <begin position="227"/>
        <end position="292"/>
    </location>
</feature>
<feature type="signal peptide" evidence="1">
    <location>
        <begin position="1"/>
        <end position="19"/>
    </location>
</feature>
<dbReference type="Pfam" id="PF18962">
    <property type="entry name" value="Por_Secre_tail"/>
    <property type="match status" value="1"/>
</dbReference>
<keyword evidence="4" id="KW-1185">Reference proteome</keyword>
<dbReference type="RefSeq" id="WP_147930282.1">
    <property type="nucleotide sequence ID" value="NZ_VOXD01000010.1"/>
</dbReference>
<dbReference type="InterPro" id="IPR026444">
    <property type="entry name" value="Secre_tail"/>
</dbReference>
<feature type="chain" id="PRO_5022865563" evidence="1">
    <location>
        <begin position="20"/>
        <end position="297"/>
    </location>
</feature>
<dbReference type="NCBIfam" id="TIGR04183">
    <property type="entry name" value="Por_Secre_tail"/>
    <property type="match status" value="1"/>
</dbReference>